<protein>
    <recommendedName>
        <fullName evidence="6 7">Peptidyl-tRNA hydrolase</fullName>
        <shortName evidence="7">Pth</shortName>
        <ecNumber evidence="1 7">3.1.1.29</ecNumber>
    </recommendedName>
</protein>
<keyword evidence="7" id="KW-0963">Cytoplasm</keyword>
<dbReference type="eggNOG" id="COG0193">
    <property type="taxonomic scope" value="Bacteria"/>
</dbReference>
<evidence type="ECO:0000313" key="11">
    <source>
        <dbReference type="Proteomes" id="UP000249123"/>
    </source>
</evidence>
<name>A0A062U4L1_9PROT</name>
<dbReference type="GO" id="GO:0006515">
    <property type="term" value="P:protein quality control for misfolded or incompletely synthesized proteins"/>
    <property type="evidence" value="ECO:0007669"/>
    <property type="project" value="UniProtKB-UniRule"/>
</dbReference>
<dbReference type="HAMAP" id="MF_00083">
    <property type="entry name" value="Pept_tRNA_hydro_bact"/>
    <property type="match status" value="1"/>
</dbReference>
<feature type="binding site" evidence="7">
    <location>
        <position position="98"/>
    </location>
    <ligand>
        <name>tRNA</name>
        <dbReference type="ChEBI" id="CHEBI:17843"/>
    </ligand>
</feature>
<comment type="catalytic activity">
    <reaction evidence="7 8">
        <text>an N-acyl-L-alpha-aminoacyl-tRNA + H2O = an N-acyl-L-amino acid + a tRNA + H(+)</text>
        <dbReference type="Rhea" id="RHEA:54448"/>
        <dbReference type="Rhea" id="RHEA-COMP:10123"/>
        <dbReference type="Rhea" id="RHEA-COMP:13883"/>
        <dbReference type="ChEBI" id="CHEBI:15377"/>
        <dbReference type="ChEBI" id="CHEBI:15378"/>
        <dbReference type="ChEBI" id="CHEBI:59874"/>
        <dbReference type="ChEBI" id="CHEBI:78442"/>
        <dbReference type="ChEBI" id="CHEBI:138191"/>
        <dbReference type="EC" id="3.1.1.29"/>
    </reaction>
</comment>
<keyword evidence="2 7" id="KW-0820">tRNA-binding</keyword>
<dbReference type="InterPro" id="IPR018171">
    <property type="entry name" value="Pept_tRNA_hydro_CS"/>
</dbReference>
<evidence type="ECO:0000256" key="2">
    <source>
        <dbReference type="ARBA" id="ARBA00022555"/>
    </source>
</evidence>
<comment type="subcellular location">
    <subcellularLocation>
        <location evidence="7">Cytoplasm</location>
    </subcellularLocation>
</comment>
<sequence>MIRSFWSRVSSLLGLGTQPAPAIPDEGGKAVLILSGQGNPGEKYAKNRHNAGFLVLDFIHREYGFQPWRSKFESEIAEGVINTANGRKKVLLVKPQTYYNETGRALSKAAQFYKLSAEDIVVLHDEIDLAPGRLRMKQGGGHSGNNGIRSMIAHLGENFRRVRIGVGHPGDKSKVMPYVLADFSKADIEWFEPMAKAIASALPFLVEGNDERFQTEVMRLAPAPKHDPKKTARSGN</sequence>
<feature type="site" description="Stabilizes the basic form of H active site to accept a proton" evidence="7">
    <location>
        <position position="125"/>
    </location>
</feature>
<dbReference type="PANTHER" id="PTHR17224">
    <property type="entry name" value="PEPTIDYL-TRNA HYDROLASE"/>
    <property type="match status" value="1"/>
</dbReference>
<dbReference type="EC" id="3.1.1.29" evidence="1 7"/>
<comment type="subunit">
    <text evidence="7">Monomer.</text>
</comment>
<dbReference type="Proteomes" id="UP000249123">
    <property type="component" value="Unassembled WGS sequence"/>
</dbReference>
<organism evidence="10 11">
    <name type="scientific">Hyphomonas pacifica</name>
    <dbReference type="NCBI Taxonomy" id="1280941"/>
    <lineage>
        <taxon>Bacteria</taxon>
        <taxon>Pseudomonadati</taxon>
        <taxon>Pseudomonadota</taxon>
        <taxon>Alphaproteobacteria</taxon>
        <taxon>Hyphomonadales</taxon>
        <taxon>Hyphomonadaceae</taxon>
        <taxon>Hyphomonas</taxon>
    </lineage>
</organism>
<dbReference type="GO" id="GO:0072344">
    <property type="term" value="P:rescue of stalled ribosome"/>
    <property type="evidence" value="ECO:0007669"/>
    <property type="project" value="UniProtKB-UniRule"/>
</dbReference>
<dbReference type="CDD" id="cd00462">
    <property type="entry name" value="PTH"/>
    <property type="match status" value="1"/>
</dbReference>
<feature type="binding site" evidence="7">
    <location>
        <position position="146"/>
    </location>
    <ligand>
        <name>tRNA</name>
        <dbReference type="ChEBI" id="CHEBI:17843"/>
    </ligand>
</feature>
<feature type="binding site" evidence="7">
    <location>
        <position position="44"/>
    </location>
    <ligand>
        <name>tRNA</name>
        <dbReference type="ChEBI" id="CHEBI:17843"/>
    </ligand>
</feature>
<keyword evidence="11" id="KW-1185">Reference proteome</keyword>
<evidence type="ECO:0000256" key="5">
    <source>
        <dbReference type="ARBA" id="ARBA00038063"/>
    </source>
</evidence>
<dbReference type="NCBIfam" id="TIGR00447">
    <property type="entry name" value="pth"/>
    <property type="match status" value="1"/>
</dbReference>
<dbReference type="InterPro" id="IPR036416">
    <property type="entry name" value="Pept_tRNA_hydro_sf"/>
</dbReference>
<accession>A0A062U4L1</accession>
<dbReference type="GO" id="GO:0004045">
    <property type="term" value="F:peptidyl-tRNA hydrolase activity"/>
    <property type="evidence" value="ECO:0007669"/>
    <property type="project" value="UniProtKB-UniRule"/>
</dbReference>
<dbReference type="Gene3D" id="3.40.50.1470">
    <property type="entry name" value="Peptidyl-tRNA hydrolase"/>
    <property type="match status" value="1"/>
</dbReference>
<evidence type="ECO:0000256" key="7">
    <source>
        <dbReference type="HAMAP-Rule" id="MF_00083"/>
    </source>
</evidence>
<dbReference type="GO" id="GO:0000049">
    <property type="term" value="F:tRNA binding"/>
    <property type="evidence" value="ECO:0007669"/>
    <property type="project" value="UniProtKB-UniRule"/>
</dbReference>
<evidence type="ECO:0000256" key="4">
    <source>
        <dbReference type="ARBA" id="ARBA00022884"/>
    </source>
</evidence>
<proteinExistence type="inferred from homology"/>
<reference evidence="10 11" key="1">
    <citation type="submission" date="2013-04" db="EMBL/GenBank/DDBJ databases">
        <title>Hyphomonas sp. T24B3 Genome Sequencing.</title>
        <authorList>
            <person name="Lai Q."/>
            <person name="Shao Z."/>
        </authorList>
    </citation>
    <scope>NUCLEOTIDE SEQUENCE [LARGE SCALE GENOMIC DNA]</scope>
    <source>
        <strain evidence="10 11">T24B3</strain>
    </source>
</reference>
<feature type="binding site" evidence="7">
    <location>
        <position position="100"/>
    </location>
    <ligand>
        <name>tRNA</name>
        <dbReference type="ChEBI" id="CHEBI:17843"/>
    </ligand>
</feature>
<dbReference type="AlphaFoldDB" id="A0A062U4L1"/>
<keyword evidence="3 7" id="KW-0378">Hydrolase</keyword>
<feature type="site" description="Discriminates between blocked and unblocked aminoacyl-tRNA" evidence="7">
    <location>
        <position position="39"/>
    </location>
</feature>
<evidence type="ECO:0000256" key="8">
    <source>
        <dbReference type="RuleBase" id="RU000673"/>
    </source>
</evidence>
<evidence type="ECO:0000256" key="6">
    <source>
        <dbReference type="ARBA" id="ARBA00050038"/>
    </source>
</evidence>
<gene>
    <name evidence="7" type="primary">pth</name>
    <name evidence="10" type="ORF">HY3_11400</name>
</gene>
<evidence type="ECO:0000313" key="10">
    <source>
        <dbReference type="EMBL" id="RAN34027.1"/>
    </source>
</evidence>
<dbReference type="GO" id="GO:0005737">
    <property type="term" value="C:cytoplasm"/>
    <property type="evidence" value="ECO:0007669"/>
    <property type="project" value="UniProtKB-SubCell"/>
</dbReference>
<comment type="function">
    <text evidence="7">Hydrolyzes ribosome-free peptidyl-tRNAs (with 1 or more amino acids incorporated), which drop off the ribosome during protein synthesis, or as a result of ribosome stalling.</text>
</comment>
<evidence type="ECO:0000256" key="9">
    <source>
        <dbReference type="RuleBase" id="RU004320"/>
    </source>
</evidence>
<dbReference type="STRING" id="1280941.HY2_07935"/>
<evidence type="ECO:0000256" key="3">
    <source>
        <dbReference type="ARBA" id="ARBA00022801"/>
    </source>
</evidence>
<dbReference type="SUPFAM" id="SSF53178">
    <property type="entry name" value="Peptidyl-tRNA hydrolase-like"/>
    <property type="match status" value="1"/>
</dbReference>
<dbReference type="InterPro" id="IPR001328">
    <property type="entry name" value="Pept_tRNA_hydro"/>
</dbReference>
<feature type="active site" description="Proton acceptor" evidence="7">
    <location>
        <position position="49"/>
    </location>
</feature>
<comment type="function">
    <text evidence="7">Catalyzes the release of premature peptidyl moieties from peptidyl-tRNA molecules trapped in stalled 50S ribosomal subunits, and thus maintains levels of free tRNAs and 50S ribosomes.</text>
</comment>
<comment type="caution">
    <text evidence="10">The sequence shown here is derived from an EMBL/GenBank/DDBJ whole genome shotgun (WGS) entry which is preliminary data.</text>
</comment>
<dbReference type="PROSITE" id="PS01195">
    <property type="entry name" value="PEPT_TRNA_HYDROL_1"/>
    <property type="match status" value="1"/>
</dbReference>
<evidence type="ECO:0000256" key="1">
    <source>
        <dbReference type="ARBA" id="ARBA00013260"/>
    </source>
</evidence>
<dbReference type="Pfam" id="PF01195">
    <property type="entry name" value="Pept_tRNA_hydro"/>
    <property type="match status" value="1"/>
</dbReference>
<dbReference type="PANTHER" id="PTHR17224:SF1">
    <property type="entry name" value="PEPTIDYL-TRNA HYDROLASE"/>
    <property type="match status" value="1"/>
</dbReference>
<comment type="similarity">
    <text evidence="5 7 9">Belongs to the PTH family.</text>
</comment>
<keyword evidence="4 7" id="KW-0694">RNA-binding</keyword>
<dbReference type="EMBL" id="AWFB01000014">
    <property type="protein sequence ID" value="RAN34027.1"/>
    <property type="molecule type" value="Genomic_DNA"/>
</dbReference>